<dbReference type="SMART" id="SM00360">
    <property type="entry name" value="RRM"/>
    <property type="match status" value="1"/>
</dbReference>
<proteinExistence type="predicted"/>
<reference evidence="3 4" key="1">
    <citation type="submission" date="2013-11" db="EMBL/GenBank/DDBJ databases">
        <title>Metagenomic analysis of a methanogenic consortium involved in long chain n-alkane degradation.</title>
        <authorList>
            <person name="Davidova I.A."/>
            <person name="Callaghan A.V."/>
            <person name="Wawrik B."/>
            <person name="Pruitt S."/>
            <person name="Marks C."/>
            <person name="Duncan K.E."/>
            <person name="Suflita J.M."/>
        </authorList>
    </citation>
    <scope>NUCLEOTIDE SEQUENCE [LARGE SCALE GENOMIC DNA]</scope>
    <source>
        <strain evidence="3 4">SPR</strain>
    </source>
</reference>
<dbReference type="STRING" id="1429043.X474_09935"/>
<evidence type="ECO:0000259" key="2">
    <source>
        <dbReference type="PROSITE" id="PS50102"/>
    </source>
</evidence>
<sequence>MGTNIYVGNLSYNSNEQGISELFEQYGTVHSVKVIEDRETGRSRGFGFVEMDAEGAAAAIEALNGADLDGRALKVNEARPREARPPRRW</sequence>
<dbReference type="SUPFAM" id="SSF54928">
    <property type="entry name" value="RNA-binding domain, RBD"/>
    <property type="match status" value="1"/>
</dbReference>
<dbReference type="GO" id="GO:0003723">
    <property type="term" value="F:RNA binding"/>
    <property type="evidence" value="ECO:0007669"/>
    <property type="project" value="UniProtKB-KW"/>
</dbReference>
<evidence type="ECO:0000256" key="1">
    <source>
        <dbReference type="ARBA" id="ARBA00022884"/>
    </source>
</evidence>
<evidence type="ECO:0000313" key="3">
    <source>
        <dbReference type="EMBL" id="KIX14264.1"/>
    </source>
</evidence>
<organism evidence="3 4">
    <name type="scientific">Dethiosulfatarculus sandiegensis</name>
    <dbReference type="NCBI Taxonomy" id="1429043"/>
    <lineage>
        <taxon>Bacteria</taxon>
        <taxon>Pseudomonadati</taxon>
        <taxon>Thermodesulfobacteriota</taxon>
        <taxon>Desulfarculia</taxon>
        <taxon>Desulfarculales</taxon>
        <taxon>Desulfarculaceae</taxon>
        <taxon>Dethiosulfatarculus</taxon>
    </lineage>
</organism>
<dbReference type="RefSeq" id="WP_044348426.1">
    <property type="nucleotide sequence ID" value="NZ_AZAC01000011.1"/>
</dbReference>
<dbReference type="InParanoid" id="A0A0D2J7T0"/>
<dbReference type="InterPro" id="IPR012677">
    <property type="entry name" value="Nucleotide-bd_a/b_plait_sf"/>
</dbReference>
<name>A0A0D2J7T0_9BACT</name>
<comment type="caution">
    <text evidence="3">The sequence shown here is derived from an EMBL/GenBank/DDBJ whole genome shotgun (WGS) entry which is preliminary data.</text>
</comment>
<dbReference type="PANTHER" id="PTHR48027">
    <property type="entry name" value="HETEROGENEOUS NUCLEAR RIBONUCLEOPROTEIN 87F-RELATED"/>
    <property type="match status" value="1"/>
</dbReference>
<dbReference type="OrthoDB" id="9798855at2"/>
<protein>
    <submittedName>
        <fullName evidence="3">RNA-binding protein</fullName>
    </submittedName>
</protein>
<dbReference type="InterPro" id="IPR035979">
    <property type="entry name" value="RBD_domain_sf"/>
</dbReference>
<dbReference type="InterPro" id="IPR000504">
    <property type="entry name" value="RRM_dom"/>
</dbReference>
<gene>
    <name evidence="3" type="ORF">X474_09935</name>
</gene>
<dbReference type="AlphaFoldDB" id="A0A0D2J7T0"/>
<dbReference type="Gene3D" id="3.30.70.330">
    <property type="match status" value="1"/>
</dbReference>
<accession>A0A0D2J7T0</accession>
<keyword evidence="4" id="KW-1185">Reference proteome</keyword>
<feature type="domain" description="RRM" evidence="2">
    <location>
        <begin position="3"/>
        <end position="80"/>
    </location>
</feature>
<dbReference type="PROSITE" id="PS50102">
    <property type="entry name" value="RRM"/>
    <property type="match status" value="1"/>
</dbReference>
<dbReference type="Pfam" id="PF00076">
    <property type="entry name" value="RRM_1"/>
    <property type="match status" value="1"/>
</dbReference>
<dbReference type="EMBL" id="AZAC01000011">
    <property type="protein sequence ID" value="KIX14264.1"/>
    <property type="molecule type" value="Genomic_DNA"/>
</dbReference>
<dbReference type="Proteomes" id="UP000032233">
    <property type="component" value="Unassembled WGS sequence"/>
</dbReference>
<evidence type="ECO:0000313" key="4">
    <source>
        <dbReference type="Proteomes" id="UP000032233"/>
    </source>
</evidence>
<dbReference type="InterPro" id="IPR052462">
    <property type="entry name" value="SLIRP/GR-RBP-like"/>
</dbReference>
<keyword evidence="1" id="KW-0694">RNA-binding</keyword>
<dbReference type="PATRIC" id="fig|1429043.3.peg.2104"/>